<proteinExistence type="predicted"/>
<name>A0ABT8GHN4_9MICO</name>
<gene>
    <name evidence="2" type="ORF">QQX02_08385</name>
</gene>
<dbReference type="EMBL" id="JAUHQA010000001">
    <property type="protein sequence ID" value="MDN4480935.1"/>
    <property type="molecule type" value="Genomic_DNA"/>
</dbReference>
<dbReference type="Proteomes" id="UP001172708">
    <property type="component" value="Unassembled WGS sequence"/>
</dbReference>
<keyword evidence="1" id="KW-0812">Transmembrane</keyword>
<comment type="caution">
    <text evidence="2">The sequence shown here is derived from an EMBL/GenBank/DDBJ whole genome shotgun (WGS) entry which is preliminary data.</text>
</comment>
<keyword evidence="1" id="KW-0472">Membrane</keyword>
<reference evidence="2" key="1">
    <citation type="submission" date="2023-06" db="EMBL/GenBank/DDBJ databases">
        <title>Egi l300058.</title>
        <authorList>
            <person name="Gao L."/>
            <person name="Fang B.-Z."/>
            <person name="Li W.-J."/>
        </authorList>
    </citation>
    <scope>NUCLEOTIDE SEQUENCE</scope>
    <source>
        <strain evidence="2">EGI L300058</strain>
    </source>
</reference>
<sequence length="87" mass="8750">MPRTRLTSSRTALVALGAVTAAVAVGALVDVQAGVLALAAIAVVGAVTRLTLPAGKAFSVRRRYVDVSVLSAFAVALTFLALSTPLS</sequence>
<feature type="transmembrane region" description="Helical" evidence="1">
    <location>
        <begin position="35"/>
        <end position="52"/>
    </location>
</feature>
<keyword evidence="1" id="KW-1133">Transmembrane helix</keyword>
<organism evidence="2 3">
    <name type="scientific">Demequina muriae</name>
    <dbReference type="NCBI Taxonomy" id="3051664"/>
    <lineage>
        <taxon>Bacteria</taxon>
        <taxon>Bacillati</taxon>
        <taxon>Actinomycetota</taxon>
        <taxon>Actinomycetes</taxon>
        <taxon>Micrococcales</taxon>
        <taxon>Demequinaceae</taxon>
        <taxon>Demequina</taxon>
    </lineage>
</organism>
<dbReference type="RefSeq" id="WP_301142407.1">
    <property type="nucleotide sequence ID" value="NZ_JAUHQA010000001.1"/>
</dbReference>
<feature type="transmembrane region" description="Helical" evidence="1">
    <location>
        <begin position="64"/>
        <end position="82"/>
    </location>
</feature>
<accession>A0ABT8GHN4</accession>
<protein>
    <submittedName>
        <fullName evidence="2">DUF3017 domain-containing protein</fullName>
    </submittedName>
</protein>
<dbReference type="Pfam" id="PF11222">
    <property type="entry name" value="DUF3017"/>
    <property type="match status" value="1"/>
</dbReference>
<dbReference type="InterPro" id="IPR021385">
    <property type="entry name" value="DUF3017"/>
</dbReference>
<keyword evidence="3" id="KW-1185">Reference proteome</keyword>
<feature type="transmembrane region" description="Helical" evidence="1">
    <location>
        <begin position="12"/>
        <end position="29"/>
    </location>
</feature>
<evidence type="ECO:0000256" key="1">
    <source>
        <dbReference type="SAM" id="Phobius"/>
    </source>
</evidence>
<evidence type="ECO:0000313" key="3">
    <source>
        <dbReference type="Proteomes" id="UP001172708"/>
    </source>
</evidence>
<evidence type="ECO:0000313" key="2">
    <source>
        <dbReference type="EMBL" id="MDN4480935.1"/>
    </source>
</evidence>